<dbReference type="GeneTree" id="ENSGT00940000177581"/>
<dbReference type="AlphaFoldDB" id="A0A3B4FW40"/>
<evidence type="ECO:0000256" key="1">
    <source>
        <dbReference type="SAM" id="SignalP"/>
    </source>
</evidence>
<organism evidence="2">
    <name type="scientific">Pundamilia nyererei</name>
    <dbReference type="NCBI Taxonomy" id="303518"/>
    <lineage>
        <taxon>Eukaryota</taxon>
        <taxon>Metazoa</taxon>
        <taxon>Chordata</taxon>
        <taxon>Craniata</taxon>
        <taxon>Vertebrata</taxon>
        <taxon>Euteleostomi</taxon>
        <taxon>Actinopterygii</taxon>
        <taxon>Neopterygii</taxon>
        <taxon>Teleostei</taxon>
        <taxon>Neoteleostei</taxon>
        <taxon>Acanthomorphata</taxon>
        <taxon>Ovalentaria</taxon>
        <taxon>Cichlomorphae</taxon>
        <taxon>Cichliformes</taxon>
        <taxon>Cichlidae</taxon>
        <taxon>African cichlids</taxon>
        <taxon>Pseudocrenilabrinae</taxon>
        <taxon>Haplochromini</taxon>
        <taxon>Pundamilia</taxon>
    </lineage>
</organism>
<proteinExistence type="predicted"/>
<sequence length="77" mass="8842">MSNETSIPNCIVFFLSTMTLCSTETKQQYFPQVRCGVCCLLSTVQSLAHSQTQDRNISPWIRYGYVCLLDSKRPVFR</sequence>
<feature type="chain" id="PRO_5017338487" description="Secreted protein" evidence="1">
    <location>
        <begin position="24"/>
        <end position="77"/>
    </location>
</feature>
<accession>A0A3B4FW40</accession>
<protein>
    <recommendedName>
        <fullName evidence="3">Secreted protein</fullName>
    </recommendedName>
</protein>
<dbReference type="Ensembl" id="ENSPNYT00000015202.1">
    <property type="protein sequence ID" value="ENSPNYP00000014822.1"/>
    <property type="gene ID" value="ENSPNYG00000011243.1"/>
</dbReference>
<keyword evidence="1" id="KW-0732">Signal</keyword>
<evidence type="ECO:0008006" key="3">
    <source>
        <dbReference type="Google" id="ProtNLM"/>
    </source>
</evidence>
<reference evidence="2" key="1">
    <citation type="submission" date="2023-09" db="UniProtKB">
        <authorList>
            <consortium name="Ensembl"/>
        </authorList>
    </citation>
    <scope>IDENTIFICATION</scope>
</reference>
<evidence type="ECO:0000313" key="2">
    <source>
        <dbReference type="Ensembl" id="ENSPNYP00000014822.1"/>
    </source>
</evidence>
<feature type="signal peptide" evidence="1">
    <location>
        <begin position="1"/>
        <end position="23"/>
    </location>
</feature>
<name>A0A3B4FW40_9CICH</name>